<evidence type="ECO:0000313" key="4">
    <source>
        <dbReference type="EMBL" id="SFB91547.1"/>
    </source>
</evidence>
<dbReference type="NCBIfam" id="NF001423">
    <property type="entry name" value="PRK00299.1"/>
    <property type="match status" value="1"/>
</dbReference>
<dbReference type="CDD" id="cd03423">
    <property type="entry name" value="SirA"/>
    <property type="match status" value="1"/>
</dbReference>
<dbReference type="Pfam" id="PF01206">
    <property type="entry name" value="TusA"/>
    <property type="match status" value="1"/>
</dbReference>
<dbReference type="GO" id="GO:0097163">
    <property type="term" value="F:sulfur carrier activity"/>
    <property type="evidence" value="ECO:0007669"/>
    <property type="project" value="InterPro"/>
</dbReference>
<dbReference type="GO" id="GO:0002143">
    <property type="term" value="P:tRNA wobble position uridine thiolation"/>
    <property type="evidence" value="ECO:0007669"/>
    <property type="project" value="InterPro"/>
</dbReference>
<name>A0A1I1EX46_9GAMM</name>
<proteinExistence type="inferred from homology"/>
<evidence type="ECO:0000256" key="1">
    <source>
        <dbReference type="ARBA" id="ARBA00008984"/>
    </source>
</evidence>
<dbReference type="Gene3D" id="3.30.110.40">
    <property type="entry name" value="TusA-like domain"/>
    <property type="match status" value="1"/>
</dbReference>
<dbReference type="InterPro" id="IPR001455">
    <property type="entry name" value="TusA-like"/>
</dbReference>
<sequence>MTLEQQPPEHQHHLDTSGLYCPEPIMLLHQKMEEVKQGEILLVTATDPATTRDIPKFCQFLKHPLVKQEEDAQEYRYWIEKA</sequence>
<keyword evidence="5" id="KW-1185">Reference proteome</keyword>
<evidence type="ECO:0000313" key="5">
    <source>
        <dbReference type="Proteomes" id="UP000199058"/>
    </source>
</evidence>
<dbReference type="InterPro" id="IPR022931">
    <property type="entry name" value="Sulphur_carrier_TusA"/>
</dbReference>
<dbReference type="Proteomes" id="UP000199058">
    <property type="component" value="Unassembled WGS sequence"/>
</dbReference>
<comment type="similarity">
    <text evidence="1">Belongs to the sulfur carrier protein TusA family.</text>
</comment>
<evidence type="ECO:0000259" key="3">
    <source>
        <dbReference type="PROSITE" id="PS01148"/>
    </source>
</evidence>
<dbReference type="PANTHER" id="PTHR33279:SF2">
    <property type="entry name" value="SULFUR CARRIER PROTEIN TUSA"/>
    <property type="match status" value="1"/>
</dbReference>
<dbReference type="PROSITE" id="PS01148">
    <property type="entry name" value="UPF0033"/>
    <property type="match status" value="1"/>
</dbReference>
<gene>
    <name evidence="4" type="ORF">SAMN05660443_0910</name>
</gene>
<dbReference type="InterPro" id="IPR036868">
    <property type="entry name" value="TusA-like_sf"/>
</dbReference>
<dbReference type="OrthoDB" id="9797352at2"/>
<dbReference type="PANTHER" id="PTHR33279">
    <property type="entry name" value="SULFUR CARRIER PROTEIN YEDF-RELATED"/>
    <property type="match status" value="1"/>
</dbReference>
<accession>A0A1I1EX46</accession>
<evidence type="ECO:0000256" key="2">
    <source>
        <dbReference type="ARBA" id="ARBA00022490"/>
    </source>
</evidence>
<dbReference type="EMBL" id="FOLH01000001">
    <property type="protein sequence ID" value="SFB91547.1"/>
    <property type="molecule type" value="Genomic_DNA"/>
</dbReference>
<dbReference type="SUPFAM" id="SSF64307">
    <property type="entry name" value="SirA-like"/>
    <property type="match status" value="1"/>
</dbReference>
<dbReference type="AlphaFoldDB" id="A0A1I1EX46"/>
<organism evidence="4 5">
    <name type="scientific">Marinospirillum celere</name>
    <dbReference type="NCBI Taxonomy" id="1122252"/>
    <lineage>
        <taxon>Bacteria</taxon>
        <taxon>Pseudomonadati</taxon>
        <taxon>Pseudomonadota</taxon>
        <taxon>Gammaproteobacteria</taxon>
        <taxon>Oceanospirillales</taxon>
        <taxon>Oceanospirillaceae</taxon>
        <taxon>Marinospirillum</taxon>
    </lineage>
</organism>
<reference evidence="4 5" key="1">
    <citation type="submission" date="2016-10" db="EMBL/GenBank/DDBJ databases">
        <authorList>
            <person name="de Groot N.N."/>
        </authorList>
    </citation>
    <scope>NUCLEOTIDE SEQUENCE [LARGE SCALE GENOMIC DNA]</scope>
    <source>
        <strain evidence="4 5">DSM 18438</strain>
    </source>
</reference>
<dbReference type="STRING" id="1122252.SAMN05660443_0910"/>
<feature type="domain" description="UPF0033" evidence="3">
    <location>
        <begin position="14"/>
        <end position="38"/>
    </location>
</feature>
<protein>
    <submittedName>
        <fullName evidence="4">tRNA 2-thiouridine synthesizing protein A</fullName>
    </submittedName>
</protein>
<dbReference type="RefSeq" id="WP_091959747.1">
    <property type="nucleotide sequence ID" value="NZ_FOLH01000001.1"/>
</dbReference>
<keyword evidence="2" id="KW-0963">Cytoplasm</keyword>